<dbReference type="Proteomes" id="UP000582231">
    <property type="component" value="Unassembled WGS sequence"/>
</dbReference>
<dbReference type="RefSeq" id="WP_179725893.1">
    <property type="nucleotide sequence ID" value="NZ_BAABEF010000001.1"/>
</dbReference>
<protein>
    <recommendedName>
        <fullName evidence="3">LamG domain-containing protein</fullName>
    </recommendedName>
</protein>
<sequence>MTRPGRWTLLVGGVALLGLVAGTSGTLSGWTVGSVANDTDTTAVGSLSVTHAYGATTCTGGPRTASVTCSPTLTPAAGAPASSTDAITNSSGRAITQSLTAASCAPVRHTNTQQASDPMLPRNSVAFRQADPWGTTAAATFSGSGYATDIVGTNGSGLLGLLSNSYSIGVWFKAADSQGGGLFSLDASLSNATSATGNPMVWLDTTGHVGFSANGTLGLNITGSSPASYGSGWHLAVLTVDTTGVITLTKTVKLYVDGALVASGSGLTLLTSTTGYWHLGWADFTGLTAPTSTYFHGSLAGAFVNQSTALSAATVSSLHTAASANAYRTTASGLSGTASLWMLDDDGVTTYAGALPGVMANPCSQVNVGLTFTNPAASVASTSLTNLVAPGNNPRTVAAPAAGQTQGLTLSTTRGAGYSTDITGLRLYVPLTFTYGTSPATGWTMALQWSGDPGDVFLA</sequence>
<dbReference type="SUPFAM" id="SSF49899">
    <property type="entry name" value="Concanavalin A-like lectins/glucanases"/>
    <property type="match status" value="1"/>
</dbReference>
<evidence type="ECO:0008006" key="3">
    <source>
        <dbReference type="Google" id="ProtNLM"/>
    </source>
</evidence>
<gene>
    <name evidence="1" type="ORF">BJ958_001072</name>
</gene>
<dbReference type="AlphaFoldDB" id="A0A852RJM1"/>
<comment type="caution">
    <text evidence="1">The sequence shown here is derived from an EMBL/GenBank/DDBJ whole genome shotgun (WGS) entry which is preliminary data.</text>
</comment>
<dbReference type="InterPro" id="IPR013320">
    <property type="entry name" value="ConA-like_dom_sf"/>
</dbReference>
<name>A0A852RJM1_9ACTN</name>
<organism evidence="1 2">
    <name type="scientific">Nocardioides kongjuensis</name>
    <dbReference type="NCBI Taxonomy" id="349522"/>
    <lineage>
        <taxon>Bacteria</taxon>
        <taxon>Bacillati</taxon>
        <taxon>Actinomycetota</taxon>
        <taxon>Actinomycetes</taxon>
        <taxon>Propionibacteriales</taxon>
        <taxon>Nocardioidaceae</taxon>
        <taxon>Nocardioides</taxon>
    </lineage>
</organism>
<dbReference type="Pfam" id="PF13385">
    <property type="entry name" value="Laminin_G_3"/>
    <property type="match status" value="1"/>
</dbReference>
<evidence type="ECO:0000313" key="2">
    <source>
        <dbReference type="Proteomes" id="UP000582231"/>
    </source>
</evidence>
<dbReference type="Gene3D" id="2.60.120.200">
    <property type="match status" value="1"/>
</dbReference>
<accession>A0A852RJM1</accession>
<evidence type="ECO:0000313" key="1">
    <source>
        <dbReference type="EMBL" id="NYD29526.1"/>
    </source>
</evidence>
<dbReference type="EMBL" id="JACCBF010000001">
    <property type="protein sequence ID" value="NYD29526.1"/>
    <property type="molecule type" value="Genomic_DNA"/>
</dbReference>
<reference evidence="1 2" key="1">
    <citation type="submission" date="2020-07" db="EMBL/GenBank/DDBJ databases">
        <title>Sequencing the genomes of 1000 actinobacteria strains.</title>
        <authorList>
            <person name="Klenk H.-P."/>
        </authorList>
    </citation>
    <scope>NUCLEOTIDE SEQUENCE [LARGE SCALE GENOMIC DNA]</scope>
    <source>
        <strain evidence="1 2">DSM 19082</strain>
    </source>
</reference>
<proteinExistence type="predicted"/>
<keyword evidence="2" id="KW-1185">Reference proteome</keyword>